<evidence type="ECO:0000256" key="3">
    <source>
        <dbReference type="ARBA" id="ARBA00006263"/>
    </source>
</evidence>
<evidence type="ECO:0000256" key="8">
    <source>
        <dbReference type="ARBA" id="ARBA00023136"/>
    </source>
</evidence>
<comment type="similarity">
    <text evidence="3 9">Belongs to the CobD/CbiB family.</text>
</comment>
<dbReference type="PANTHER" id="PTHR34308:SF1">
    <property type="entry name" value="COBALAMIN BIOSYNTHESIS PROTEIN CBIB"/>
    <property type="match status" value="1"/>
</dbReference>
<comment type="pathway">
    <text evidence="2 9">Cofactor biosynthesis; adenosylcobalamin biosynthesis.</text>
</comment>
<feature type="transmembrane region" description="Helical" evidence="9">
    <location>
        <begin position="76"/>
        <end position="97"/>
    </location>
</feature>
<dbReference type="GO" id="GO:0048472">
    <property type="term" value="F:threonine-phosphate decarboxylase activity"/>
    <property type="evidence" value="ECO:0007669"/>
    <property type="project" value="InterPro"/>
</dbReference>
<dbReference type="GO" id="GO:0009236">
    <property type="term" value="P:cobalamin biosynthetic process"/>
    <property type="evidence" value="ECO:0007669"/>
    <property type="project" value="UniProtKB-UniRule"/>
</dbReference>
<comment type="function">
    <text evidence="9">Converts cobyric acid to cobinamide by the addition of aminopropanol on the F carboxylic group.</text>
</comment>
<comment type="caution">
    <text evidence="9">Lacks conserved residue(s) required for the propagation of feature annotation.</text>
</comment>
<accession>A0A941W061</accession>
<dbReference type="NCBIfam" id="TIGR00380">
    <property type="entry name" value="cobal_cbiB"/>
    <property type="match status" value="1"/>
</dbReference>
<feature type="transmembrane region" description="Helical" evidence="9">
    <location>
        <begin position="53"/>
        <end position="70"/>
    </location>
</feature>
<keyword evidence="7 9" id="KW-1133">Transmembrane helix</keyword>
<keyword evidence="6 9" id="KW-0812">Transmembrane</keyword>
<evidence type="ECO:0000256" key="6">
    <source>
        <dbReference type="ARBA" id="ARBA00022692"/>
    </source>
</evidence>
<evidence type="ECO:0000256" key="7">
    <source>
        <dbReference type="ARBA" id="ARBA00022989"/>
    </source>
</evidence>
<evidence type="ECO:0000256" key="9">
    <source>
        <dbReference type="HAMAP-Rule" id="MF_00024"/>
    </source>
</evidence>
<dbReference type="HAMAP" id="MF_00024">
    <property type="entry name" value="CobD_CbiB"/>
    <property type="match status" value="1"/>
</dbReference>
<dbReference type="EMBL" id="JAANXD010000026">
    <property type="protein sequence ID" value="MBS1257480.1"/>
    <property type="molecule type" value="Genomic_DNA"/>
</dbReference>
<comment type="subcellular location">
    <subcellularLocation>
        <location evidence="1 9">Cell membrane</location>
        <topology evidence="1 9">Multi-pass membrane protein</topology>
    </subcellularLocation>
</comment>
<dbReference type="Pfam" id="PF03186">
    <property type="entry name" value="CobD_Cbib"/>
    <property type="match status" value="1"/>
</dbReference>
<dbReference type="AlphaFoldDB" id="A0A941W061"/>
<feature type="transmembrane region" description="Helical" evidence="9">
    <location>
        <begin position="297"/>
        <end position="316"/>
    </location>
</feature>
<dbReference type="GO" id="GO:0005886">
    <property type="term" value="C:plasma membrane"/>
    <property type="evidence" value="ECO:0007669"/>
    <property type="project" value="UniProtKB-SubCell"/>
</dbReference>
<dbReference type="PANTHER" id="PTHR34308">
    <property type="entry name" value="COBALAMIN BIOSYNTHESIS PROTEIN CBIB"/>
    <property type="match status" value="1"/>
</dbReference>
<evidence type="ECO:0000256" key="2">
    <source>
        <dbReference type="ARBA" id="ARBA00004953"/>
    </source>
</evidence>
<organism evidence="10 11">
    <name type="scientific">Candidatus Scalindua arabica</name>
    <dbReference type="NCBI Taxonomy" id="1127984"/>
    <lineage>
        <taxon>Bacteria</taxon>
        <taxon>Pseudomonadati</taxon>
        <taxon>Planctomycetota</taxon>
        <taxon>Candidatus Brocadiia</taxon>
        <taxon>Candidatus Brocadiales</taxon>
        <taxon>Candidatus Scalinduaceae</taxon>
        <taxon>Candidatus Scalindua</taxon>
    </lineage>
</organism>
<name>A0A941W061_9BACT</name>
<evidence type="ECO:0000256" key="5">
    <source>
        <dbReference type="ARBA" id="ARBA00022573"/>
    </source>
</evidence>
<dbReference type="InterPro" id="IPR004485">
    <property type="entry name" value="Cobalamin_biosynth_CobD/CbiB"/>
</dbReference>
<keyword evidence="5 9" id="KW-0169">Cobalamin biosynthesis</keyword>
<evidence type="ECO:0000313" key="11">
    <source>
        <dbReference type="Proteomes" id="UP000722750"/>
    </source>
</evidence>
<gene>
    <name evidence="9" type="primary">cobD</name>
    <name evidence="10" type="ORF">MAG551_00524</name>
</gene>
<sequence>MMNDYLTVQIAIAFVLDIMIGDPRWLPHPIRMIGKCIEYLEILLRKVFRSERTAGIFLTGIIVLGSYVITFKIISFFYGLGTLWGIAASIITIFYSLSIRDLLNETRGVLKALKSGNLPKARSNLSRIVGRDTHNLSEKQVVTGCIETSAESSVDGIIAPLFYAFIGGPALAMAYKAVNTLDSMVGYKNEKYNNFGWASARLDDVANFIPARIAAIILPISSLICGADFSNSIKIVNRDGQKHPSPNSGIPEAAIAGALKISLGGPSVYNGIPSDKPFIGDPINNIHFDDISNTTRIVMVSAIILVVSGITFMLIGDFLSMNGGWFTQRINELFTTKTFYKISS</sequence>
<keyword evidence="8 9" id="KW-0472">Membrane</keyword>
<evidence type="ECO:0000313" key="10">
    <source>
        <dbReference type="EMBL" id="MBS1257480.1"/>
    </source>
</evidence>
<evidence type="ECO:0000256" key="4">
    <source>
        <dbReference type="ARBA" id="ARBA00022475"/>
    </source>
</evidence>
<keyword evidence="4 9" id="KW-1003">Cell membrane</keyword>
<comment type="caution">
    <text evidence="10">The sequence shown here is derived from an EMBL/GenBank/DDBJ whole genome shotgun (WGS) entry which is preliminary data.</text>
</comment>
<protein>
    <recommendedName>
        <fullName evidence="9">Cobalamin biosynthesis protein CobD</fullName>
    </recommendedName>
</protein>
<dbReference type="GO" id="GO:0015420">
    <property type="term" value="F:ABC-type vitamin B12 transporter activity"/>
    <property type="evidence" value="ECO:0007669"/>
    <property type="project" value="UniProtKB-UniRule"/>
</dbReference>
<dbReference type="Proteomes" id="UP000722750">
    <property type="component" value="Unassembled WGS sequence"/>
</dbReference>
<evidence type="ECO:0000256" key="1">
    <source>
        <dbReference type="ARBA" id="ARBA00004651"/>
    </source>
</evidence>
<proteinExistence type="inferred from homology"/>
<reference evidence="10" key="1">
    <citation type="journal article" date="2021" name="ISME J.">
        <title>Fine-scale metabolic discontinuity in a stratified prokaryote microbiome of a Red Sea deep halocline.</title>
        <authorList>
            <person name="Michoud G."/>
            <person name="Ngugi D.K."/>
            <person name="Barozzi A."/>
            <person name="Merlino G."/>
            <person name="Calleja M.L."/>
            <person name="Delgado-Huertas A."/>
            <person name="Moran X.A.G."/>
            <person name="Daffonchio D."/>
        </authorList>
    </citation>
    <scope>NUCLEOTIDE SEQUENCE</scope>
    <source>
        <strain evidence="10">SuakinDeep_MAG55_1</strain>
    </source>
</reference>